<dbReference type="PANTHER" id="PTHR11717:SF7">
    <property type="entry name" value="LOW MOLECULAR WEIGHT PHOSPHOTYROSINE PROTEIN PHOSPHATASE"/>
    <property type="match status" value="1"/>
</dbReference>
<keyword evidence="4" id="KW-0904">Protein phosphatase</keyword>
<proteinExistence type="inferred from homology"/>
<dbReference type="SUPFAM" id="SSF52788">
    <property type="entry name" value="Phosphotyrosine protein phosphatases I"/>
    <property type="match status" value="1"/>
</dbReference>
<dbReference type="Pfam" id="PF01451">
    <property type="entry name" value="LMWPc"/>
    <property type="match status" value="1"/>
</dbReference>
<dbReference type="SMART" id="SM00226">
    <property type="entry name" value="LMWPc"/>
    <property type="match status" value="1"/>
</dbReference>
<keyword evidence="3" id="KW-0378">Hydrolase</keyword>
<dbReference type="InterPro" id="IPR036196">
    <property type="entry name" value="Ptyr_pPase_sf"/>
</dbReference>
<dbReference type="InterPro" id="IPR050438">
    <property type="entry name" value="LMW_PTPase"/>
</dbReference>
<sequence>MFRITAVCTGNICRSPMAEYLIRTELEAAGVDGVVVSSSAVSEWEIGNPIDARAGALLDRQGIDTTGHVARQFDASDFERTDLVLALDTDHYAALRQLAPSPEDAEKVRMLRSFDPDVSEAGLSAQGIYDPWFGDEGDFETAHRLIMAAMPGLIQYIRSSARPADS</sequence>
<gene>
    <name evidence="6" type="ORF">GCM10022377_16820</name>
</gene>
<comment type="similarity">
    <text evidence="1">Belongs to the low molecular weight phosphotyrosine protein phosphatase family.</text>
</comment>
<dbReference type="RefSeq" id="WP_344882824.1">
    <property type="nucleotide sequence ID" value="NZ_BAABCJ010000002.1"/>
</dbReference>
<evidence type="ECO:0000256" key="1">
    <source>
        <dbReference type="ARBA" id="ARBA00011063"/>
    </source>
</evidence>
<evidence type="ECO:0000259" key="5">
    <source>
        <dbReference type="SMART" id="SM00226"/>
    </source>
</evidence>
<accession>A0ABP7DFI5</accession>
<dbReference type="InterPro" id="IPR017867">
    <property type="entry name" value="Tyr_phospatase_low_mol_wt"/>
</dbReference>
<organism evidence="6 7">
    <name type="scientific">Zhihengliuella alba</name>
    <dbReference type="NCBI Taxonomy" id="547018"/>
    <lineage>
        <taxon>Bacteria</taxon>
        <taxon>Bacillati</taxon>
        <taxon>Actinomycetota</taxon>
        <taxon>Actinomycetes</taxon>
        <taxon>Micrococcales</taxon>
        <taxon>Micrococcaceae</taxon>
        <taxon>Zhihengliuella</taxon>
    </lineage>
</organism>
<name>A0ABP7DFI5_9MICC</name>
<reference evidence="7" key="1">
    <citation type="journal article" date="2019" name="Int. J. Syst. Evol. Microbiol.">
        <title>The Global Catalogue of Microorganisms (GCM) 10K type strain sequencing project: providing services to taxonomists for standard genome sequencing and annotation.</title>
        <authorList>
            <consortium name="The Broad Institute Genomics Platform"/>
            <consortium name="The Broad Institute Genome Sequencing Center for Infectious Disease"/>
            <person name="Wu L."/>
            <person name="Ma J."/>
        </authorList>
    </citation>
    <scope>NUCLEOTIDE SEQUENCE [LARGE SCALE GENOMIC DNA]</scope>
    <source>
        <strain evidence="7">JCM 16961</strain>
    </source>
</reference>
<evidence type="ECO:0000256" key="2">
    <source>
        <dbReference type="ARBA" id="ARBA00013064"/>
    </source>
</evidence>
<dbReference type="PANTHER" id="PTHR11717">
    <property type="entry name" value="LOW MOLECULAR WEIGHT PROTEIN TYROSINE PHOSPHATASE"/>
    <property type="match status" value="1"/>
</dbReference>
<dbReference type="EC" id="3.1.3.48" evidence="2"/>
<dbReference type="Proteomes" id="UP001501536">
    <property type="component" value="Unassembled WGS sequence"/>
</dbReference>
<evidence type="ECO:0000313" key="6">
    <source>
        <dbReference type="EMBL" id="GAA3703743.1"/>
    </source>
</evidence>
<dbReference type="EMBL" id="BAABCJ010000002">
    <property type="protein sequence ID" value="GAA3703743.1"/>
    <property type="molecule type" value="Genomic_DNA"/>
</dbReference>
<keyword evidence="7" id="KW-1185">Reference proteome</keyword>
<dbReference type="Gene3D" id="3.40.50.2300">
    <property type="match status" value="1"/>
</dbReference>
<dbReference type="PRINTS" id="PR00719">
    <property type="entry name" value="LMWPTPASE"/>
</dbReference>
<evidence type="ECO:0000313" key="7">
    <source>
        <dbReference type="Proteomes" id="UP001501536"/>
    </source>
</evidence>
<dbReference type="CDD" id="cd16343">
    <property type="entry name" value="LMWPTP"/>
    <property type="match status" value="1"/>
</dbReference>
<evidence type="ECO:0000256" key="3">
    <source>
        <dbReference type="ARBA" id="ARBA00022801"/>
    </source>
</evidence>
<evidence type="ECO:0000256" key="4">
    <source>
        <dbReference type="ARBA" id="ARBA00022912"/>
    </source>
</evidence>
<feature type="domain" description="Phosphotyrosine protein phosphatase I" evidence="5">
    <location>
        <begin position="2"/>
        <end position="156"/>
    </location>
</feature>
<dbReference type="InterPro" id="IPR023485">
    <property type="entry name" value="Ptyr_pPase"/>
</dbReference>
<protein>
    <recommendedName>
        <fullName evidence="2">protein-tyrosine-phosphatase</fullName>
        <ecNumber evidence="2">3.1.3.48</ecNumber>
    </recommendedName>
</protein>
<comment type="caution">
    <text evidence="6">The sequence shown here is derived from an EMBL/GenBank/DDBJ whole genome shotgun (WGS) entry which is preliminary data.</text>
</comment>